<dbReference type="CDD" id="cd02440">
    <property type="entry name" value="AdoMet_MTases"/>
    <property type="match status" value="1"/>
</dbReference>
<dbReference type="SUPFAM" id="SSF53335">
    <property type="entry name" value="S-adenosyl-L-methionine-dependent methyltransferases"/>
    <property type="match status" value="1"/>
</dbReference>
<dbReference type="PANTHER" id="PTHR43317">
    <property type="entry name" value="THERMOSPERMINE SYNTHASE ACAULIS5"/>
    <property type="match status" value="1"/>
</dbReference>
<comment type="caution">
    <text evidence="2">The sequence shown here is derived from an EMBL/GenBank/DDBJ whole genome shotgun (WGS) entry which is preliminary data.</text>
</comment>
<proteinExistence type="predicted"/>
<evidence type="ECO:0000313" key="3">
    <source>
        <dbReference type="Proteomes" id="UP001500655"/>
    </source>
</evidence>
<dbReference type="EMBL" id="BAAALS010000031">
    <property type="protein sequence ID" value="GAA1772104.1"/>
    <property type="molecule type" value="Genomic_DNA"/>
</dbReference>
<evidence type="ECO:0000256" key="1">
    <source>
        <dbReference type="ARBA" id="ARBA00023115"/>
    </source>
</evidence>
<accession>A0ABP4X7H8</accession>
<dbReference type="RefSeq" id="WP_344086746.1">
    <property type="nucleotide sequence ID" value="NZ_BAAALS010000031.1"/>
</dbReference>
<dbReference type="PANTHER" id="PTHR43317:SF1">
    <property type="entry name" value="THERMOSPERMINE SYNTHASE ACAULIS5"/>
    <property type="match status" value="1"/>
</dbReference>
<dbReference type="Proteomes" id="UP001500655">
    <property type="component" value="Unassembled WGS sequence"/>
</dbReference>
<protein>
    <submittedName>
        <fullName evidence="2">Fused MFS/spermidine synthase</fullName>
    </submittedName>
</protein>
<gene>
    <name evidence="2" type="ORF">GCM10009681_49400</name>
</gene>
<dbReference type="InterPro" id="IPR029063">
    <property type="entry name" value="SAM-dependent_MTases_sf"/>
</dbReference>
<keyword evidence="3" id="KW-1185">Reference proteome</keyword>
<evidence type="ECO:0000313" key="2">
    <source>
        <dbReference type="EMBL" id="GAA1772104.1"/>
    </source>
</evidence>
<keyword evidence="1" id="KW-0620">Polyamine biosynthesis</keyword>
<sequence length="280" mass="29808">MKRERVVEQVASGTAELVPDHERRSGWTLLVDGVPQSYVDLDDPRHLEFEYVRRLAAAVDAVAPAGEPLRVLHLGGGAFTVPRYVAATRPGSGQLVVERDAALAALVRRVLPLPRRGGIRVREGDARAVVEALPDNRFDLVIGDVYAGAQMPRTVASVEFATEVARVLSPTGWYAVNVADLPPLAFSRIQAATLAAAFPDVAVLAEPGMLRGRRYGNVALVAAAAPGGLPVARLAAAARRDPFPGRLLHGSDLATFVAGARPMRDEAARDSPAPPRSIFL</sequence>
<reference evidence="3" key="1">
    <citation type="journal article" date="2019" name="Int. J. Syst. Evol. Microbiol.">
        <title>The Global Catalogue of Microorganisms (GCM) 10K type strain sequencing project: providing services to taxonomists for standard genome sequencing and annotation.</title>
        <authorList>
            <consortium name="The Broad Institute Genomics Platform"/>
            <consortium name="The Broad Institute Genome Sequencing Center for Infectious Disease"/>
            <person name="Wu L."/>
            <person name="Ma J."/>
        </authorList>
    </citation>
    <scope>NUCLEOTIDE SEQUENCE [LARGE SCALE GENOMIC DNA]</scope>
    <source>
        <strain evidence="3">JCM 13249</strain>
    </source>
</reference>
<organism evidence="2 3">
    <name type="scientific">Luedemannella helvata</name>
    <dbReference type="NCBI Taxonomy" id="349315"/>
    <lineage>
        <taxon>Bacteria</taxon>
        <taxon>Bacillati</taxon>
        <taxon>Actinomycetota</taxon>
        <taxon>Actinomycetes</taxon>
        <taxon>Micromonosporales</taxon>
        <taxon>Micromonosporaceae</taxon>
        <taxon>Luedemannella</taxon>
    </lineage>
</organism>
<dbReference type="Gene3D" id="3.40.50.150">
    <property type="entry name" value="Vaccinia Virus protein VP39"/>
    <property type="match status" value="1"/>
</dbReference>
<name>A0ABP4X7H8_9ACTN</name>
<dbReference type="NCBIfam" id="NF037959">
    <property type="entry name" value="MFS_SpdSyn"/>
    <property type="match status" value="1"/>
</dbReference>